<feature type="transmembrane region" description="Helical" evidence="11">
    <location>
        <begin position="965"/>
        <end position="988"/>
    </location>
</feature>
<dbReference type="Pfam" id="PF02518">
    <property type="entry name" value="HATPase_c"/>
    <property type="match status" value="1"/>
</dbReference>
<feature type="transmembrane region" description="Helical" evidence="11">
    <location>
        <begin position="352"/>
        <end position="381"/>
    </location>
</feature>
<dbReference type="InterPro" id="IPR036890">
    <property type="entry name" value="HATPase_C_sf"/>
</dbReference>
<evidence type="ECO:0000313" key="14">
    <source>
        <dbReference type="EMBL" id="GAA3977422.1"/>
    </source>
</evidence>
<feature type="domain" description="Histidine kinase" evidence="12">
    <location>
        <begin position="1059"/>
        <end position="1276"/>
    </location>
</feature>
<evidence type="ECO:0000259" key="13">
    <source>
        <dbReference type="PROSITE" id="PS50885"/>
    </source>
</evidence>
<keyword evidence="8 14" id="KW-0418">Kinase</keyword>
<evidence type="ECO:0000256" key="7">
    <source>
        <dbReference type="ARBA" id="ARBA00022741"/>
    </source>
</evidence>
<dbReference type="Gene3D" id="3.30.565.10">
    <property type="entry name" value="Histidine kinase-like ATPase, C-terminal domain"/>
    <property type="match status" value="1"/>
</dbReference>
<feature type="transmembrane region" description="Helical" evidence="11">
    <location>
        <begin position="753"/>
        <end position="775"/>
    </location>
</feature>
<dbReference type="EC" id="2.7.13.3" evidence="3"/>
<name>A0ABP7Q6G6_9BACT</name>
<feature type="transmembrane region" description="Helical" evidence="11">
    <location>
        <begin position="264"/>
        <end position="289"/>
    </location>
</feature>
<dbReference type="Pfam" id="PF00512">
    <property type="entry name" value="HisKA"/>
    <property type="match status" value="1"/>
</dbReference>
<keyword evidence="5" id="KW-0597">Phosphoprotein</keyword>
<dbReference type="PRINTS" id="PR00344">
    <property type="entry name" value="BCTRLSENSOR"/>
</dbReference>
<evidence type="ECO:0000259" key="12">
    <source>
        <dbReference type="PROSITE" id="PS50109"/>
    </source>
</evidence>
<feature type="transmembrane region" description="Helical" evidence="11">
    <location>
        <begin position="388"/>
        <end position="405"/>
    </location>
</feature>
<comment type="caution">
    <text evidence="14">The sequence shown here is derived from an EMBL/GenBank/DDBJ whole genome shotgun (WGS) entry which is preliminary data.</text>
</comment>
<dbReference type="SUPFAM" id="SSF47384">
    <property type="entry name" value="Homodimeric domain of signal transducing histidine kinase"/>
    <property type="match status" value="1"/>
</dbReference>
<dbReference type="PANTHER" id="PTHR44936">
    <property type="entry name" value="SENSOR PROTEIN CREC"/>
    <property type="match status" value="1"/>
</dbReference>
<feature type="domain" description="HAMP" evidence="13">
    <location>
        <begin position="989"/>
        <end position="1042"/>
    </location>
</feature>
<dbReference type="InterPro" id="IPR003660">
    <property type="entry name" value="HAMP_dom"/>
</dbReference>
<dbReference type="SMART" id="SM00387">
    <property type="entry name" value="HATPase_c"/>
    <property type="match status" value="1"/>
</dbReference>
<proteinExistence type="predicted"/>
<comment type="catalytic activity">
    <reaction evidence="1">
        <text>ATP + protein L-histidine = ADP + protein N-phospho-L-histidine.</text>
        <dbReference type="EC" id="2.7.13.3"/>
    </reaction>
</comment>
<keyword evidence="9" id="KW-0067">ATP-binding</keyword>
<feature type="transmembrane region" description="Helical" evidence="11">
    <location>
        <begin position="411"/>
        <end position="430"/>
    </location>
</feature>
<evidence type="ECO:0000256" key="2">
    <source>
        <dbReference type="ARBA" id="ARBA00004651"/>
    </source>
</evidence>
<dbReference type="InterPro" id="IPR004358">
    <property type="entry name" value="Sig_transdc_His_kin-like_C"/>
</dbReference>
<comment type="subcellular location">
    <subcellularLocation>
        <location evidence="2">Cell membrane</location>
        <topology evidence="2">Multi-pass membrane protein</topology>
    </subcellularLocation>
</comment>
<dbReference type="InterPro" id="IPR003594">
    <property type="entry name" value="HATPase_dom"/>
</dbReference>
<dbReference type="PROSITE" id="PS50885">
    <property type="entry name" value="HAMP"/>
    <property type="match status" value="1"/>
</dbReference>
<evidence type="ECO:0000256" key="5">
    <source>
        <dbReference type="ARBA" id="ARBA00022553"/>
    </source>
</evidence>
<organism evidence="14 15">
    <name type="scientific">Hymenobacter antarcticus</name>
    <dbReference type="NCBI Taxonomy" id="486270"/>
    <lineage>
        <taxon>Bacteria</taxon>
        <taxon>Pseudomonadati</taxon>
        <taxon>Bacteroidota</taxon>
        <taxon>Cytophagia</taxon>
        <taxon>Cytophagales</taxon>
        <taxon>Hymenobacteraceae</taxon>
        <taxon>Hymenobacter</taxon>
    </lineage>
</organism>
<gene>
    <name evidence="14" type="ORF">GCM10022407_23400</name>
</gene>
<feature type="transmembrane region" description="Helical" evidence="11">
    <location>
        <begin position="309"/>
        <end position="332"/>
    </location>
</feature>
<dbReference type="PANTHER" id="PTHR44936:SF10">
    <property type="entry name" value="SENSOR PROTEIN RSTB"/>
    <property type="match status" value="1"/>
</dbReference>
<evidence type="ECO:0000256" key="4">
    <source>
        <dbReference type="ARBA" id="ARBA00022475"/>
    </source>
</evidence>
<keyword evidence="11" id="KW-0472">Membrane</keyword>
<evidence type="ECO:0000256" key="1">
    <source>
        <dbReference type="ARBA" id="ARBA00000085"/>
    </source>
</evidence>
<dbReference type="InterPro" id="IPR036097">
    <property type="entry name" value="HisK_dim/P_sf"/>
</dbReference>
<feature type="region of interest" description="Disordered" evidence="10">
    <location>
        <begin position="912"/>
        <end position="934"/>
    </location>
</feature>
<dbReference type="CDD" id="cd00082">
    <property type="entry name" value="HisKA"/>
    <property type="match status" value="1"/>
</dbReference>
<reference evidence="15" key="1">
    <citation type="journal article" date="2019" name="Int. J. Syst. Evol. Microbiol.">
        <title>The Global Catalogue of Microorganisms (GCM) 10K type strain sequencing project: providing services to taxonomists for standard genome sequencing and annotation.</title>
        <authorList>
            <consortium name="The Broad Institute Genomics Platform"/>
            <consortium name="The Broad Institute Genome Sequencing Center for Infectious Disease"/>
            <person name="Wu L."/>
            <person name="Ma J."/>
        </authorList>
    </citation>
    <scope>NUCLEOTIDE SEQUENCE [LARGE SCALE GENOMIC DNA]</scope>
    <source>
        <strain evidence="15">JCM 17217</strain>
    </source>
</reference>
<keyword evidence="7" id="KW-0547">Nucleotide-binding</keyword>
<keyword evidence="11" id="KW-1133">Transmembrane helix</keyword>
<dbReference type="Proteomes" id="UP001501556">
    <property type="component" value="Unassembled WGS sequence"/>
</dbReference>
<dbReference type="EMBL" id="BAABDI010000015">
    <property type="protein sequence ID" value="GAA3977422.1"/>
    <property type="molecule type" value="Genomic_DNA"/>
</dbReference>
<feature type="transmembrane region" description="Helical" evidence="11">
    <location>
        <begin position="716"/>
        <end position="737"/>
    </location>
</feature>
<keyword evidence="6" id="KW-0808">Transferase</keyword>
<dbReference type="Gene3D" id="1.10.287.130">
    <property type="match status" value="1"/>
</dbReference>
<evidence type="ECO:0000256" key="10">
    <source>
        <dbReference type="SAM" id="MobiDB-lite"/>
    </source>
</evidence>
<keyword evidence="4" id="KW-1003">Cell membrane</keyword>
<dbReference type="GO" id="GO:0016301">
    <property type="term" value="F:kinase activity"/>
    <property type="evidence" value="ECO:0007669"/>
    <property type="project" value="UniProtKB-KW"/>
</dbReference>
<keyword evidence="11" id="KW-0812">Transmembrane</keyword>
<evidence type="ECO:0000256" key="3">
    <source>
        <dbReference type="ARBA" id="ARBA00012438"/>
    </source>
</evidence>
<feature type="transmembrane region" description="Helical" evidence="11">
    <location>
        <begin position="191"/>
        <end position="211"/>
    </location>
</feature>
<dbReference type="SMART" id="SM00388">
    <property type="entry name" value="HisKA"/>
    <property type="match status" value="1"/>
</dbReference>
<dbReference type="PROSITE" id="PS50109">
    <property type="entry name" value="HIS_KIN"/>
    <property type="match status" value="1"/>
</dbReference>
<protein>
    <recommendedName>
        <fullName evidence="3">histidine kinase</fullName>
        <ecNumber evidence="3">2.7.13.3</ecNumber>
    </recommendedName>
</protein>
<evidence type="ECO:0000313" key="15">
    <source>
        <dbReference type="Proteomes" id="UP001501556"/>
    </source>
</evidence>
<accession>A0ABP7Q6G6</accession>
<dbReference type="InterPro" id="IPR050980">
    <property type="entry name" value="2C_sensor_his_kinase"/>
</dbReference>
<dbReference type="Gene3D" id="6.10.340.10">
    <property type="match status" value="1"/>
</dbReference>
<evidence type="ECO:0000256" key="9">
    <source>
        <dbReference type="ARBA" id="ARBA00022840"/>
    </source>
</evidence>
<dbReference type="InterPro" id="IPR003661">
    <property type="entry name" value="HisK_dim/P_dom"/>
</dbReference>
<evidence type="ECO:0000256" key="8">
    <source>
        <dbReference type="ARBA" id="ARBA00022777"/>
    </source>
</evidence>
<dbReference type="SUPFAM" id="SSF55874">
    <property type="entry name" value="ATPase domain of HSP90 chaperone/DNA topoisomerase II/histidine kinase"/>
    <property type="match status" value="1"/>
</dbReference>
<feature type="transmembrane region" description="Helical" evidence="11">
    <location>
        <begin position="223"/>
        <end position="244"/>
    </location>
</feature>
<evidence type="ECO:0000256" key="6">
    <source>
        <dbReference type="ARBA" id="ARBA00022679"/>
    </source>
</evidence>
<keyword evidence="15" id="KW-1185">Reference proteome</keyword>
<evidence type="ECO:0000256" key="11">
    <source>
        <dbReference type="SAM" id="Phobius"/>
    </source>
</evidence>
<sequence length="1276" mass="139215">MLLGAVFCFGGGYLASRYAQAPGVVQRTDVMRLQQLVRDAETTARREADSVAAHLPRGGYSFEELLAQTTYPTCVLENGVLRYWSDATLRPEAEAVSTTAERLIETPVGHFLLLRRMAGPYLILTYLPLERHYGISNRYLREGGEQALFRGMELQVVADSAASNRARFEAADGHYLFSIKRLQPNPLTGQYVPLALLALGSLLYALGWLLLAWRWWQAGRTGVAVAALVLPLAALRGVLLYLGLPYSFIELPLFDPRVYAASWWAPSLGDLLLNALLLLLLAAGAAALWRRDEVPTRLPAPRTPLGQALAAVGVGLAFCGWLALLFAYYTTVFGSSQLSLDITHNLQITGPWMLLALAVLLHTAVWVVGLFGLTQVAGALLQHVPRRALLLGPALAAVPVLGLGLAFGQPWVLLLGVLLLFASLVRAVNLRPERAESNYQSSVLIVLLLALTSATGALALYAHFEKQLLVDKQRLAGNLLVDNDFQGEFLLGEQMRKIAADPFVRRSLSAAFGRPEAVRERIARQYLSDYFDKYESSITLYDAAGDAVGTAPGTPNLRAARANTARIATPTDQAGVFLVQSDNPFGSRRYVAHITVPGNRVNGIGLPLGAVRVELTLKKLTSYSVLPELLVDQKFFEPGLATELSYAGYNHGRLVYSEGDFDYANRLPTALLAEPRLYTTGLARRGYHHFAVRGSLDRTVVVTTATYSLSDWLANFSFQFLLSSFLWLLLSGLLLLARGRAVPRLNFSTRIQLLLNVGIVVPLVVVSVATASQLIDSYQRDLARTYERRGQLALESLRRQRHLLSDSTARPTLAALAKNVAALTETDLNLYDAHGELLASSQPLIFDAGLLGPLLNPQAMVSLRERNRPRALLTERAGTLSFNALYLPVRAGAGEAVVADLAGHALGYARGSKPKAAAGGSIPGQRPASEPLTDDIAMPTGPILGYVGIPFFDSEKELNTKLTELFTTILNIFTLMFLLFLGLAFVAARQLTAPLKLITEKLTQTTLTGENELLDYRSSDDEIGLLVREYNAMLTKLEASKRELAAQEKEAAWREMARQVAHEIKNPLTPMKLSLQFLQKAIAERRPNAEELISRISQTLITQIDVLSDIATSFSTFTNLPAMRPERLDVAAILRRCAALHQPDTDDGALALHLPPDAETGRYLVYADENLLVRTFNNLLINARQAVPEGRAPHIDVSLEALGTGSVRVAIRDNGAGISEEVREQIFVPNFTTKATGSGIGLAVAKRGIESAGGKIWFETEVGEGTDFFIELPLAG</sequence>
<feature type="transmembrane region" description="Helical" evidence="11">
    <location>
        <begin position="442"/>
        <end position="464"/>
    </location>
</feature>
<dbReference type="InterPro" id="IPR005467">
    <property type="entry name" value="His_kinase_dom"/>
</dbReference>